<evidence type="ECO:0000313" key="1">
    <source>
        <dbReference type="EMBL" id="GFQ87934.1"/>
    </source>
</evidence>
<evidence type="ECO:0008006" key="3">
    <source>
        <dbReference type="Google" id="ProtNLM"/>
    </source>
</evidence>
<protein>
    <recommendedName>
        <fullName evidence="3">Type II toxin-antitoxin system RelE/ParE family toxin</fullName>
    </recommendedName>
</protein>
<name>A0A8X6KWP0_TRICU</name>
<sequence length="86" mass="10175">MAAYRIICEKSFVKGYERVPEIYLPPLRELMFQLETDPKNAPKKPKSGSHNYFITRIGEWRVITLISWKEKTVTLVNVESRKNVYK</sequence>
<evidence type="ECO:0000313" key="2">
    <source>
        <dbReference type="Proteomes" id="UP000887116"/>
    </source>
</evidence>
<comment type="caution">
    <text evidence="1">The sequence shown here is derived from an EMBL/GenBank/DDBJ whole genome shotgun (WGS) entry which is preliminary data.</text>
</comment>
<dbReference type="SUPFAM" id="SSF143011">
    <property type="entry name" value="RelE-like"/>
    <property type="match status" value="1"/>
</dbReference>
<reference evidence="1" key="1">
    <citation type="submission" date="2020-07" db="EMBL/GenBank/DDBJ databases">
        <title>Multicomponent nature underlies the extraordinary mechanical properties of spider dragline silk.</title>
        <authorList>
            <person name="Kono N."/>
            <person name="Nakamura H."/>
            <person name="Mori M."/>
            <person name="Yoshida Y."/>
            <person name="Ohtoshi R."/>
            <person name="Malay A.D."/>
            <person name="Moran D.A.P."/>
            <person name="Tomita M."/>
            <person name="Numata K."/>
            <person name="Arakawa K."/>
        </authorList>
    </citation>
    <scope>NUCLEOTIDE SEQUENCE</scope>
</reference>
<dbReference type="Proteomes" id="UP000887116">
    <property type="component" value="Unassembled WGS sequence"/>
</dbReference>
<gene>
    <name evidence="1" type="ORF">TNCT_530151</name>
</gene>
<organism evidence="1 2">
    <name type="scientific">Trichonephila clavata</name>
    <name type="common">Joro spider</name>
    <name type="synonym">Nephila clavata</name>
    <dbReference type="NCBI Taxonomy" id="2740835"/>
    <lineage>
        <taxon>Eukaryota</taxon>
        <taxon>Metazoa</taxon>
        <taxon>Ecdysozoa</taxon>
        <taxon>Arthropoda</taxon>
        <taxon>Chelicerata</taxon>
        <taxon>Arachnida</taxon>
        <taxon>Araneae</taxon>
        <taxon>Araneomorphae</taxon>
        <taxon>Entelegynae</taxon>
        <taxon>Araneoidea</taxon>
        <taxon>Nephilidae</taxon>
        <taxon>Trichonephila</taxon>
    </lineage>
</organism>
<dbReference type="AlphaFoldDB" id="A0A8X6KWP0"/>
<proteinExistence type="predicted"/>
<accession>A0A8X6KWP0</accession>
<keyword evidence="2" id="KW-1185">Reference proteome</keyword>
<dbReference type="EMBL" id="BMAO01003453">
    <property type="protein sequence ID" value="GFQ87934.1"/>
    <property type="molecule type" value="Genomic_DNA"/>
</dbReference>
<dbReference type="Gene3D" id="3.30.2310.20">
    <property type="entry name" value="RelE-like"/>
    <property type="match status" value="1"/>
</dbReference>
<dbReference type="OrthoDB" id="6415196at2759"/>
<dbReference type="InterPro" id="IPR035093">
    <property type="entry name" value="RelE/ParE_toxin_dom_sf"/>
</dbReference>